<comment type="caution">
    <text evidence="2">The sequence shown here is derived from an EMBL/GenBank/DDBJ whole genome shotgun (WGS) entry which is preliminary data.</text>
</comment>
<feature type="transmembrane region" description="Helical" evidence="1">
    <location>
        <begin position="52"/>
        <end position="74"/>
    </location>
</feature>
<dbReference type="RefSeq" id="XP_044554653.1">
    <property type="nucleotide sequence ID" value="XM_044687144.1"/>
</dbReference>
<gene>
    <name evidence="2" type="ORF">C9374_011484</name>
</gene>
<proteinExistence type="predicted"/>
<sequence>MSSTTSWFDQQIEQWSDQAYDSETDEELCQISSKQRRKEIKKERFLAQSEKTITTVLGAVTSIVAMIYFSKYLWNKYPTQ</sequence>
<keyword evidence="1" id="KW-1133">Transmembrane helix</keyword>
<keyword evidence="1" id="KW-0812">Transmembrane</keyword>
<dbReference type="Proteomes" id="UP000816034">
    <property type="component" value="Unassembled WGS sequence"/>
</dbReference>
<reference evidence="2 3" key="1">
    <citation type="journal article" date="2018" name="BMC Genomics">
        <title>The genome of Naegleria lovaniensis, the basis for a comparative approach to unravel pathogenicity factors of the human pathogenic amoeba N. fowleri.</title>
        <authorList>
            <person name="Liechti N."/>
            <person name="Schurch N."/>
            <person name="Bruggmann R."/>
            <person name="Wittwer M."/>
        </authorList>
    </citation>
    <scope>NUCLEOTIDE SEQUENCE [LARGE SCALE GENOMIC DNA]</scope>
    <source>
        <strain evidence="2 3">ATCC 30569</strain>
    </source>
</reference>
<organism evidence="2 3">
    <name type="scientific">Naegleria lovaniensis</name>
    <name type="common">Amoeba</name>
    <dbReference type="NCBI Taxonomy" id="51637"/>
    <lineage>
        <taxon>Eukaryota</taxon>
        <taxon>Discoba</taxon>
        <taxon>Heterolobosea</taxon>
        <taxon>Tetramitia</taxon>
        <taxon>Eutetramitia</taxon>
        <taxon>Vahlkampfiidae</taxon>
        <taxon>Naegleria</taxon>
    </lineage>
</organism>
<dbReference type="AlphaFoldDB" id="A0AA88GY76"/>
<evidence type="ECO:0000313" key="2">
    <source>
        <dbReference type="EMBL" id="KAG2392759.1"/>
    </source>
</evidence>
<dbReference type="GeneID" id="68103938"/>
<dbReference type="EMBL" id="PYSW02000004">
    <property type="protein sequence ID" value="KAG2392759.1"/>
    <property type="molecule type" value="Genomic_DNA"/>
</dbReference>
<protein>
    <submittedName>
        <fullName evidence="2">Uncharacterized protein</fullName>
    </submittedName>
</protein>
<name>A0AA88GY76_NAELO</name>
<keyword evidence="3" id="KW-1185">Reference proteome</keyword>
<evidence type="ECO:0000313" key="3">
    <source>
        <dbReference type="Proteomes" id="UP000816034"/>
    </source>
</evidence>
<keyword evidence="1" id="KW-0472">Membrane</keyword>
<accession>A0AA88GY76</accession>
<evidence type="ECO:0000256" key="1">
    <source>
        <dbReference type="SAM" id="Phobius"/>
    </source>
</evidence>